<evidence type="ECO:0000313" key="1">
    <source>
        <dbReference type="EMBL" id="SOD16506.1"/>
    </source>
</evidence>
<accession>A0A286A3L4</accession>
<gene>
    <name evidence="1" type="ORF">SAMN06297164_0587</name>
</gene>
<dbReference type="EMBL" id="OCMU01000001">
    <property type="protein sequence ID" value="SOD16506.1"/>
    <property type="molecule type" value="Genomic_DNA"/>
</dbReference>
<reference evidence="1 2" key="1">
    <citation type="submission" date="2017-09" db="EMBL/GenBank/DDBJ databases">
        <authorList>
            <person name="Ehlers B."/>
            <person name="Leendertz F.H."/>
        </authorList>
    </citation>
    <scope>NUCLEOTIDE SEQUENCE [LARGE SCALE GENOMIC DNA]</scope>
    <source>
        <strain evidence="1 2">Nm42</strain>
    </source>
</reference>
<protein>
    <submittedName>
        <fullName evidence="1">Uncharacterized protein</fullName>
    </submittedName>
</protein>
<proteinExistence type="predicted"/>
<dbReference type="Proteomes" id="UP000219335">
    <property type="component" value="Unassembled WGS sequence"/>
</dbReference>
<sequence length="130" mass="14895">MNLNINKPPIVGLHFIQPNLRVVAIEDDAVLGGSMGVLYSVHNVGCKREETCNRIKRLAVVSTRTKNVIYAMNETLNRNLMRILNYSSHRRKPVSSSLVFLDSGLRRNDKFRIIQRLFSKPVPPFIHIVR</sequence>
<name>A0A286A3L4_9PROT</name>
<evidence type="ECO:0000313" key="2">
    <source>
        <dbReference type="Proteomes" id="UP000219335"/>
    </source>
</evidence>
<dbReference type="AlphaFoldDB" id="A0A286A3L4"/>
<organism evidence="1 2">
    <name type="scientific">Nitrosomonas ureae</name>
    <dbReference type="NCBI Taxonomy" id="44577"/>
    <lineage>
        <taxon>Bacteria</taxon>
        <taxon>Pseudomonadati</taxon>
        <taxon>Pseudomonadota</taxon>
        <taxon>Betaproteobacteria</taxon>
        <taxon>Nitrosomonadales</taxon>
        <taxon>Nitrosomonadaceae</taxon>
        <taxon>Nitrosomonas</taxon>
    </lineage>
</organism>